<gene>
    <name evidence="8" type="ORF">HHI_04212</name>
</gene>
<dbReference type="PIRSF" id="PIRSF015582">
    <property type="entry name" value="Cit_lyase_B"/>
    <property type="match status" value="1"/>
</dbReference>
<feature type="binding site" evidence="5">
    <location>
        <position position="122"/>
    </location>
    <ligand>
        <name>substrate</name>
    </ligand>
</feature>
<dbReference type="GO" id="GO:0006107">
    <property type="term" value="P:oxaloacetate metabolic process"/>
    <property type="evidence" value="ECO:0007669"/>
    <property type="project" value="TreeGrafter"/>
</dbReference>
<dbReference type="InterPro" id="IPR005000">
    <property type="entry name" value="Aldolase/citrate-lyase_domain"/>
</dbReference>
<dbReference type="SUPFAM" id="SSF51621">
    <property type="entry name" value="Phosphoenolpyruvate/pyruvate domain"/>
    <property type="match status" value="1"/>
</dbReference>
<comment type="cofactor">
    <cofactor evidence="1">
        <name>Mg(2+)</name>
        <dbReference type="ChEBI" id="CHEBI:18420"/>
    </cofactor>
</comment>
<dbReference type="EMBL" id="ARYI01000002">
    <property type="protein sequence ID" value="KCZ95947.1"/>
    <property type="molecule type" value="Genomic_DNA"/>
</dbReference>
<dbReference type="RefSeq" id="WP_011646118.1">
    <property type="nucleotide sequence ID" value="NZ_ARYI01000002.1"/>
</dbReference>
<feature type="binding site" evidence="6">
    <location>
        <position position="147"/>
    </location>
    <ligand>
        <name>Mg(2+)</name>
        <dbReference type="ChEBI" id="CHEBI:18420"/>
    </ligand>
</feature>
<accession>A0A059FZP9</accession>
<dbReference type="PATRIC" id="fig|1280951.3.peg.859"/>
<keyword evidence="8" id="KW-0456">Lyase</keyword>
<dbReference type="Proteomes" id="UP000025061">
    <property type="component" value="Unassembled WGS sequence"/>
</dbReference>
<dbReference type="GO" id="GO:0016829">
    <property type="term" value="F:lyase activity"/>
    <property type="evidence" value="ECO:0007669"/>
    <property type="project" value="UniProtKB-KW"/>
</dbReference>
<dbReference type="InterPro" id="IPR040442">
    <property type="entry name" value="Pyrv_kinase-like_dom_sf"/>
</dbReference>
<evidence type="ECO:0000259" key="7">
    <source>
        <dbReference type="Pfam" id="PF03328"/>
    </source>
</evidence>
<organism evidence="8 9">
    <name type="scientific">Hyphomonas hirschiana VP5</name>
    <dbReference type="NCBI Taxonomy" id="1280951"/>
    <lineage>
        <taxon>Bacteria</taxon>
        <taxon>Pseudomonadati</taxon>
        <taxon>Pseudomonadota</taxon>
        <taxon>Alphaproteobacteria</taxon>
        <taxon>Hyphomonadales</taxon>
        <taxon>Hyphomonadaceae</taxon>
        <taxon>Hyphomonas</taxon>
    </lineage>
</organism>
<dbReference type="Pfam" id="PF03328">
    <property type="entry name" value="HpcH_HpaI"/>
    <property type="match status" value="1"/>
</dbReference>
<dbReference type="AlphaFoldDB" id="A0A059FZP9"/>
<protein>
    <submittedName>
        <fullName evidence="8">HpcH/HpaI aldolase/citrate lyase family protein</fullName>
    </submittedName>
</protein>
<name>A0A059FZP9_9PROT</name>
<comment type="caution">
    <text evidence="8">The sequence shown here is derived from an EMBL/GenBank/DDBJ whole genome shotgun (WGS) entry which is preliminary data.</text>
</comment>
<sequence length="274" mass="28046">MPSTYRSFLFVPGARQDRFAKALAAGADAAIIDLEDAVLPSEKDKARADVLGWIDAWSGKGLAVRINSPRSAHGCADIAAFAASGALAKLDFIMVPKAETAVDLEIVAEALGADIPLIAVMESGRSLANVQSVAARATGGMLFGGADFSASLGADLANWDAMLTARGLVVAACGAAGVPAYDVPFLDVKDPAGLAETTHKARLMGFSGRACIHPDQVSVVNAAFTPSEADIAEAQAIIDALNNASGGAVLHKGKLVDRPVILAAERVLAKAKSV</sequence>
<keyword evidence="4 6" id="KW-0460">Magnesium</keyword>
<evidence type="ECO:0000313" key="9">
    <source>
        <dbReference type="Proteomes" id="UP000025061"/>
    </source>
</evidence>
<evidence type="ECO:0000256" key="4">
    <source>
        <dbReference type="ARBA" id="ARBA00022842"/>
    </source>
</evidence>
<dbReference type="InterPro" id="IPR015813">
    <property type="entry name" value="Pyrv/PenolPyrv_kinase-like_dom"/>
</dbReference>
<dbReference type="PANTHER" id="PTHR32308:SF0">
    <property type="entry name" value="HPCH_HPAI ALDOLASE_CITRATE LYASE DOMAIN-CONTAINING PROTEIN"/>
    <property type="match status" value="1"/>
</dbReference>
<proteinExistence type="inferred from homology"/>
<evidence type="ECO:0000256" key="1">
    <source>
        <dbReference type="ARBA" id="ARBA00001946"/>
    </source>
</evidence>
<feature type="domain" description="HpcH/HpaI aldolase/citrate lyase" evidence="7">
    <location>
        <begin position="6"/>
        <end position="214"/>
    </location>
</feature>
<evidence type="ECO:0000256" key="6">
    <source>
        <dbReference type="PIRSR" id="PIRSR015582-2"/>
    </source>
</evidence>
<evidence type="ECO:0000313" key="8">
    <source>
        <dbReference type="EMBL" id="KCZ95947.1"/>
    </source>
</evidence>
<evidence type="ECO:0000256" key="3">
    <source>
        <dbReference type="ARBA" id="ARBA00022723"/>
    </source>
</evidence>
<keyword evidence="9" id="KW-1185">Reference proteome</keyword>
<feature type="binding site" evidence="6">
    <location>
        <position position="122"/>
    </location>
    <ligand>
        <name>Mg(2+)</name>
        <dbReference type="ChEBI" id="CHEBI:18420"/>
    </ligand>
</feature>
<evidence type="ECO:0000256" key="5">
    <source>
        <dbReference type="PIRSR" id="PIRSR015582-1"/>
    </source>
</evidence>
<dbReference type="OrthoDB" id="9800547at2"/>
<comment type="similarity">
    <text evidence="2">Belongs to the HpcH/HpaI aldolase family.</text>
</comment>
<keyword evidence="3 6" id="KW-0479">Metal-binding</keyword>
<dbReference type="InterPro" id="IPR011206">
    <property type="entry name" value="Citrate_lyase_beta/mcl1/mcl2"/>
</dbReference>
<dbReference type="Gene3D" id="3.20.20.60">
    <property type="entry name" value="Phosphoenolpyruvate-binding domains"/>
    <property type="match status" value="1"/>
</dbReference>
<dbReference type="GO" id="GO:0000287">
    <property type="term" value="F:magnesium ion binding"/>
    <property type="evidence" value="ECO:0007669"/>
    <property type="project" value="TreeGrafter"/>
</dbReference>
<feature type="binding site" evidence="5">
    <location>
        <position position="65"/>
    </location>
    <ligand>
        <name>substrate</name>
    </ligand>
</feature>
<reference evidence="8 9" key="1">
    <citation type="submission" date="2013-04" db="EMBL/GenBank/DDBJ databases">
        <title>Hyphomonas hirschiana VP5 Genome Sequencing.</title>
        <authorList>
            <person name="Lai Q."/>
            <person name="Shao Z."/>
        </authorList>
    </citation>
    <scope>NUCLEOTIDE SEQUENCE [LARGE SCALE GENOMIC DNA]</scope>
    <source>
        <strain evidence="8 9">VP5</strain>
    </source>
</reference>
<evidence type="ECO:0000256" key="2">
    <source>
        <dbReference type="ARBA" id="ARBA00005568"/>
    </source>
</evidence>
<dbReference type="PANTHER" id="PTHR32308">
    <property type="entry name" value="LYASE BETA SUBUNIT, PUTATIVE (AFU_ORTHOLOGUE AFUA_4G13030)-RELATED"/>
    <property type="match status" value="1"/>
</dbReference>